<protein>
    <submittedName>
        <fullName evidence="5">Pyridoxal-phosphate dependent enzyme</fullName>
    </submittedName>
</protein>
<dbReference type="GO" id="GO:1901605">
    <property type="term" value="P:alpha-amino acid metabolic process"/>
    <property type="evidence" value="ECO:0007669"/>
    <property type="project" value="UniProtKB-ARBA"/>
</dbReference>
<evidence type="ECO:0000256" key="2">
    <source>
        <dbReference type="ARBA" id="ARBA00022898"/>
    </source>
</evidence>
<accession>A0A6L6X2K5</accession>
<gene>
    <name evidence="5" type="ORF">GPA10_25290</name>
</gene>
<organism evidence="5 6">
    <name type="scientific">Streptomyces typhae</name>
    <dbReference type="NCBI Taxonomy" id="2681492"/>
    <lineage>
        <taxon>Bacteria</taxon>
        <taxon>Bacillati</taxon>
        <taxon>Actinomycetota</taxon>
        <taxon>Actinomycetes</taxon>
        <taxon>Kitasatosporales</taxon>
        <taxon>Streptomycetaceae</taxon>
        <taxon>Streptomyces</taxon>
    </lineage>
</organism>
<dbReference type="EMBL" id="WPNZ01000014">
    <property type="protein sequence ID" value="MVO87981.1"/>
    <property type="molecule type" value="Genomic_DNA"/>
</dbReference>
<evidence type="ECO:0000256" key="1">
    <source>
        <dbReference type="ARBA" id="ARBA00001933"/>
    </source>
</evidence>
<keyword evidence="6" id="KW-1185">Reference proteome</keyword>
<dbReference type="SUPFAM" id="SSF53686">
    <property type="entry name" value="Tryptophan synthase beta subunit-like PLP-dependent enzymes"/>
    <property type="match status" value="1"/>
</dbReference>
<feature type="compositionally biased region" description="Gly residues" evidence="3">
    <location>
        <begin position="235"/>
        <end position="251"/>
    </location>
</feature>
<dbReference type="RefSeq" id="WP_157167505.1">
    <property type="nucleotide sequence ID" value="NZ_WPNZ01000014.1"/>
</dbReference>
<dbReference type="InterPro" id="IPR036052">
    <property type="entry name" value="TrpB-like_PALP_sf"/>
</dbReference>
<keyword evidence="2" id="KW-0663">Pyridoxal phosphate</keyword>
<reference evidence="5 6" key="1">
    <citation type="submission" date="2019-11" db="EMBL/GenBank/DDBJ databases">
        <title>Streptomyces typhae sp. nov., a novel endophytic actinomycete isolated from the root of cattail pollen (Typha angustifolia L.).</title>
        <authorList>
            <person name="Peng C."/>
        </authorList>
    </citation>
    <scope>NUCLEOTIDE SEQUENCE [LARGE SCALE GENOMIC DNA]</scope>
    <source>
        <strain evidence="6">p1417</strain>
    </source>
</reference>
<dbReference type="CDD" id="cd00640">
    <property type="entry name" value="Trp-synth-beta_II"/>
    <property type="match status" value="1"/>
</dbReference>
<dbReference type="InterPro" id="IPR001926">
    <property type="entry name" value="TrpB-like_PALP"/>
</dbReference>
<evidence type="ECO:0000259" key="4">
    <source>
        <dbReference type="Pfam" id="PF00291"/>
    </source>
</evidence>
<dbReference type="PANTHER" id="PTHR42937">
    <property type="match status" value="1"/>
</dbReference>
<dbReference type="AlphaFoldDB" id="A0A6L6X2K5"/>
<comment type="caution">
    <text evidence="5">The sequence shown here is derived from an EMBL/GenBank/DDBJ whole genome shotgun (WGS) entry which is preliminary data.</text>
</comment>
<proteinExistence type="predicted"/>
<feature type="compositionally biased region" description="Basic and acidic residues" evidence="3">
    <location>
        <begin position="272"/>
        <end position="287"/>
    </location>
</feature>
<dbReference type="Proteomes" id="UP000483802">
    <property type="component" value="Unassembled WGS sequence"/>
</dbReference>
<evidence type="ECO:0000256" key="3">
    <source>
        <dbReference type="SAM" id="MobiDB-lite"/>
    </source>
</evidence>
<name>A0A6L6X2K5_9ACTN</name>
<comment type="cofactor">
    <cofactor evidence="1">
        <name>pyridoxal 5'-phosphate</name>
        <dbReference type="ChEBI" id="CHEBI:597326"/>
    </cofactor>
</comment>
<feature type="domain" description="Tryptophan synthase beta chain-like PALP" evidence="4">
    <location>
        <begin position="39"/>
        <end position="231"/>
    </location>
</feature>
<dbReference type="Pfam" id="PF00291">
    <property type="entry name" value="PALP"/>
    <property type="match status" value="2"/>
</dbReference>
<evidence type="ECO:0000313" key="5">
    <source>
        <dbReference type="EMBL" id="MVO87981.1"/>
    </source>
</evidence>
<feature type="region of interest" description="Disordered" evidence="3">
    <location>
        <begin position="228"/>
        <end position="296"/>
    </location>
</feature>
<feature type="domain" description="Tryptophan synthase beta chain-like PALP" evidence="4">
    <location>
        <begin position="290"/>
        <end position="384"/>
    </location>
</feature>
<dbReference type="PANTHER" id="PTHR42937:SF1">
    <property type="entry name" value="DIAMINOPROPIONATE AMMONIA-LYASE"/>
    <property type="match status" value="1"/>
</dbReference>
<feature type="compositionally biased region" description="Polar residues" evidence="3">
    <location>
        <begin position="260"/>
        <end position="271"/>
    </location>
</feature>
<sequence length="420" mass="42676">MTDTTAPSSPWYAHPAARQWSCPPPPAGVRAFHESLAEYVPTPLTEVPALAAELGVGRVFVKDESVRLGLPAFKALGAFWAVHRILARQPPEAPLELVTATDGNHGRAVARIARRLGQRAHVFVSQGVHPGAVSAIEGEGARVTRVAGSYDLAVRAAADAARAQGSVLVQDTAWEGYEEVPAWIVEGYSTLFAEVDAQLAAAGAGAPELVAVPVGVGSLAQAAVTHYRSRDGGGRDGGGPDGGGPNSGGPDGRNPNSGSQDSRNPNGGSQDQDGRNPEDRGRGDRGGRGPALLSVEPTAAAPALAGLLRGEPVPVTTRETVMAGLNCGTVSRLAWPVLRRGLDAAVSVTDADALAAVRDLTALGVSSGPCGAATLAGARAALTGAAAPARRADLAVGPHSTVVLLNTEGREANPYGSPVP</sequence>
<evidence type="ECO:0000313" key="6">
    <source>
        <dbReference type="Proteomes" id="UP000483802"/>
    </source>
</evidence>
<dbReference type="Gene3D" id="3.40.50.1100">
    <property type="match status" value="2"/>
</dbReference>